<proteinExistence type="predicted"/>
<sequence>MNIHRVYTKLTFNLCICDSPIEPTPATAFMADGFPKNIRSCVLVFAFLPNCFNVNAIVTTNWDSKEDHLVVPYRLRCEFISVNTVISKCTMVKTLSYWRIW</sequence>
<organism evidence="1">
    <name type="scientific">Schistocephalus solidus</name>
    <name type="common">Tapeworm</name>
    <dbReference type="NCBI Taxonomy" id="70667"/>
    <lineage>
        <taxon>Eukaryota</taxon>
        <taxon>Metazoa</taxon>
        <taxon>Spiralia</taxon>
        <taxon>Lophotrochozoa</taxon>
        <taxon>Platyhelminthes</taxon>
        <taxon>Cestoda</taxon>
        <taxon>Eucestoda</taxon>
        <taxon>Diphyllobothriidea</taxon>
        <taxon>Diphyllobothriidae</taxon>
        <taxon>Schistocephalus</taxon>
    </lineage>
</organism>
<accession>A0A0X3NY39</accession>
<gene>
    <name evidence="1" type="ORF">TR145143</name>
</gene>
<protein>
    <submittedName>
        <fullName evidence="1">Uncharacterized protein</fullName>
    </submittedName>
</protein>
<reference evidence="1" key="1">
    <citation type="submission" date="2016-01" db="EMBL/GenBank/DDBJ databases">
        <title>Reference transcriptome for the parasite Schistocephalus solidus: insights into the molecular evolution of parasitism.</title>
        <authorList>
            <person name="Hebert F.O."/>
            <person name="Grambauer S."/>
            <person name="Barber I."/>
            <person name="Landry C.R."/>
            <person name="Aubin-Horth N."/>
        </authorList>
    </citation>
    <scope>NUCLEOTIDE SEQUENCE</scope>
</reference>
<dbReference type="AlphaFoldDB" id="A0A0X3NY39"/>
<evidence type="ECO:0000313" key="1">
    <source>
        <dbReference type="EMBL" id="JAP44060.1"/>
    </source>
</evidence>
<name>A0A0X3NY39_SCHSO</name>
<dbReference type="EMBL" id="GEEE01019165">
    <property type="protein sequence ID" value="JAP44060.1"/>
    <property type="molecule type" value="Transcribed_RNA"/>
</dbReference>